<accession>A0A8D1ICW0</accession>
<dbReference type="AlphaFoldDB" id="A0A8D1ICW0"/>
<dbReference type="Ensembl" id="ENSSSCT00045047749.1">
    <property type="protein sequence ID" value="ENSSSCP00045033175.1"/>
    <property type="gene ID" value="ENSSSCG00045028056.1"/>
</dbReference>
<evidence type="ECO:0008006" key="3">
    <source>
        <dbReference type="Google" id="ProtNLM"/>
    </source>
</evidence>
<organism evidence="1 2">
    <name type="scientific">Sus scrofa</name>
    <name type="common">Pig</name>
    <dbReference type="NCBI Taxonomy" id="9823"/>
    <lineage>
        <taxon>Eukaryota</taxon>
        <taxon>Metazoa</taxon>
        <taxon>Chordata</taxon>
        <taxon>Craniata</taxon>
        <taxon>Vertebrata</taxon>
        <taxon>Euteleostomi</taxon>
        <taxon>Mammalia</taxon>
        <taxon>Eutheria</taxon>
        <taxon>Laurasiatheria</taxon>
        <taxon>Artiodactyla</taxon>
        <taxon>Suina</taxon>
        <taxon>Suidae</taxon>
        <taxon>Sus</taxon>
    </lineage>
</organism>
<protein>
    <recommendedName>
        <fullName evidence="3">NADH dehydrogenase [ubiquinone] 1 alpha subcomplex subunit 6</fullName>
    </recommendedName>
</protein>
<name>A0A8D1ICW0_PIG</name>
<sequence>MAASGLPRAAAAAGTSVKPIFSRDMNEAKRRVRELYRAWYREVPNTGERATLRSLPSLFTWLCRLVFLKNAFPCPLLPQNPRNHVSENQSVHLKD</sequence>
<dbReference type="Proteomes" id="UP000694728">
    <property type="component" value="Unplaced"/>
</dbReference>
<proteinExistence type="predicted"/>
<reference evidence="1" key="1">
    <citation type="submission" date="2025-08" db="UniProtKB">
        <authorList>
            <consortium name="Ensembl"/>
        </authorList>
    </citation>
    <scope>IDENTIFICATION</scope>
</reference>
<evidence type="ECO:0000313" key="1">
    <source>
        <dbReference type="Ensembl" id="ENSSSCP00045033175.1"/>
    </source>
</evidence>
<evidence type="ECO:0000313" key="2">
    <source>
        <dbReference type="Proteomes" id="UP000694728"/>
    </source>
</evidence>